<dbReference type="AlphaFoldDB" id="A0AA47KMD4"/>
<dbReference type="InterPro" id="IPR000847">
    <property type="entry name" value="LysR_HTH_N"/>
</dbReference>
<dbReference type="GO" id="GO:0000976">
    <property type="term" value="F:transcription cis-regulatory region binding"/>
    <property type="evidence" value="ECO:0007669"/>
    <property type="project" value="TreeGrafter"/>
</dbReference>
<dbReference type="PANTHER" id="PTHR30126:SF22">
    <property type="entry name" value="HTH-TYPE TRANSCRIPTIONAL REGULATOR YHAJ-RELATED"/>
    <property type="match status" value="1"/>
</dbReference>
<evidence type="ECO:0000259" key="5">
    <source>
        <dbReference type="PROSITE" id="PS50931"/>
    </source>
</evidence>
<dbReference type="Proteomes" id="UP001164748">
    <property type="component" value="Chromosome"/>
</dbReference>
<reference evidence="6" key="1">
    <citation type="submission" date="2022-09" db="EMBL/GenBank/DDBJ databases">
        <authorList>
            <person name="Li Z.-J."/>
        </authorList>
    </citation>
    <scope>NUCLEOTIDE SEQUENCE</scope>
    <source>
        <strain evidence="6">TGB11</strain>
    </source>
</reference>
<organism evidence="6 7">
    <name type="scientific">Salinivibrio kushneri</name>
    <dbReference type="NCBI Taxonomy" id="1908198"/>
    <lineage>
        <taxon>Bacteria</taxon>
        <taxon>Pseudomonadati</taxon>
        <taxon>Pseudomonadota</taxon>
        <taxon>Gammaproteobacteria</taxon>
        <taxon>Vibrionales</taxon>
        <taxon>Vibrionaceae</taxon>
        <taxon>Salinivibrio</taxon>
    </lineage>
</organism>
<dbReference type="Pfam" id="PF00126">
    <property type="entry name" value="HTH_1"/>
    <property type="match status" value="1"/>
</dbReference>
<dbReference type="InterPro" id="IPR005119">
    <property type="entry name" value="LysR_subst-bd"/>
</dbReference>
<dbReference type="FunFam" id="1.10.10.10:FF:000001">
    <property type="entry name" value="LysR family transcriptional regulator"/>
    <property type="match status" value="1"/>
</dbReference>
<evidence type="ECO:0000313" key="6">
    <source>
        <dbReference type="EMBL" id="WBA09625.1"/>
    </source>
</evidence>
<dbReference type="PROSITE" id="PS50931">
    <property type="entry name" value="HTH_LYSR"/>
    <property type="match status" value="1"/>
</dbReference>
<dbReference type="GO" id="GO:0003700">
    <property type="term" value="F:DNA-binding transcription factor activity"/>
    <property type="evidence" value="ECO:0007669"/>
    <property type="project" value="InterPro"/>
</dbReference>
<evidence type="ECO:0000256" key="4">
    <source>
        <dbReference type="ARBA" id="ARBA00023163"/>
    </source>
</evidence>
<dbReference type="RefSeq" id="WP_069590163.1">
    <property type="nucleotide sequence ID" value="NZ_CP114586.1"/>
</dbReference>
<dbReference type="Gene3D" id="1.10.10.10">
    <property type="entry name" value="Winged helix-like DNA-binding domain superfamily/Winged helix DNA-binding domain"/>
    <property type="match status" value="1"/>
</dbReference>
<dbReference type="SUPFAM" id="SSF53850">
    <property type="entry name" value="Periplasmic binding protein-like II"/>
    <property type="match status" value="1"/>
</dbReference>
<name>A0AA47KMD4_9GAMM</name>
<accession>A0AA47KMD4</accession>
<protein>
    <submittedName>
        <fullName evidence="6">LysR family transcriptional regulator</fullName>
    </submittedName>
</protein>
<dbReference type="EMBL" id="CP114588">
    <property type="protein sequence ID" value="WBA09625.1"/>
    <property type="molecule type" value="Genomic_DNA"/>
</dbReference>
<keyword evidence="3" id="KW-0238">DNA-binding</keyword>
<dbReference type="Gene3D" id="3.40.190.290">
    <property type="match status" value="1"/>
</dbReference>
<keyword evidence="2" id="KW-0805">Transcription regulation</keyword>
<keyword evidence="4" id="KW-0804">Transcription</keyword>
<comment type="similarity">
    <text evidence="1">Belongs to the LysR transcriptional regulatory family.</text>
</comment>
<dbReference type="Pfam" id="PF03466">
    <property type="entry name" value="LysR_substrate"/>
    <property type="match status" value="1"/>
</dbReference>
<dbReference type="PANTHER" id="PTHR30126">
    <property type="entry name" value="HTH-TYPE TRANSCRIPTIONAL REGULATOR"/>
    <property type="match status" value="1"/>
</dbReference>
<dbReference type="CDD" id="cd05466">
    <property type="entry name" value="PBP2_LTTR_substrate"/>
    <property type="match status" value="1"/>
</dbReference>
<feature type="domain" description="HTH lysR-type" evidence="5">
    <location>
        <begin position="1"/>
        <end position="58"/>
    </location>
</feature>
<dbReference type="SUPFAM" id="SSF46785">
    <property type="entry name" value="Winged helix' DNA-binding domain"/>
    <property type="match status" value="1"/>
</dbReference>
<sequence length="292" mass="33448">MNLTQIDAFCAVAETGSVSEAARQLDVNRSRLSMAIKALEQSLNAELFYRTGNRLTLSEIGKAVYKDFESISVTAARIRRTCEQANAGFNAEVWIARDDAIPDQLWQDWAHQLNKRFTATSFNLVLASSGDLANLVETQQVDFAFGVDYERIDDPRINYQPLGKIRMMSVCNSEHPLSRLRRVSDDQLRNAMQAVMVYLNEKDNPELQPFSRRYIGFSSFEYMLNTILQEEAWGVLPEPLIRQYLREQRLAVIKHTYGLTQEDYCLFTASGMAEHPGIQWLSDSITNYLFDF</sequence>
<dbReference type="InterPro" id="IPR036388">
    <property type="entry name" value="WH-like_DNA-bd_sf"/>
</dbReference>
<evidence type="ECO:0000256" key="3">
    <source>
        <dbReference type="ARBA" id="ARBA00023125"/>
    </source>
</evidence>
<proteinExistence type="inferred from homology"/>
<gene>
    <name evidence="6" type="ORF">N8M53_05360</name>
</gene>
<dbReference type="InterPro" id="IPR036390">
    <property type="entry name" value="WH_DNA-bd_sf"/>
</dbReference>
<evidence type="ECO:0000256" key="1">
    <source>
        <dbReference type="ARBA" id="ARBA00009437"/>
    </source>
</evidence>
<evidence type="ECO:0000313" key="7">
    <source>
        <dbReference type="Proteomes" id="UP001164748"/>
    </source>
</evidence>
<evidence type="ECO:0000256" key="2">
    <source>
        <dbReference type="ARBA" id="ARBA00023015"/>
    </source>
</evidence>